<sequence>MYTQIQPACEFCSNALETRDHLFFACQWSRTVLEAVCDWCCLDNWHYRFDNWCRWLKFSFQDKGRRQFIYAAMAATTYHIWMERNRRIFRHASLRPDQVFVLIKRELALRISLYVPNFVNWSNRVMVHRILTAI</sequence>
<organism evidence="1 2">
    <name type="scientific">Crotalaria pallida</name>
    <name type="common">Smooth rattlebox</name>
    <name type="synonym">Crotalaria striata</name>
    <dbReference type="NCBI Taxonomy" id="3830"/>
    <lineage>
        <taxon>Eukaryota</taxon>
        <taxon>Viridiplantae</taxon>
        <taxon>Streptophyta</taxon>
        <taxon>Embryophyta</taxon>
        <taxon>Tracheophyta</taxon>
        <taxon>Spermatophyta</taxon>
        <taxon>Magnoliopsida</taxon>
        <taxon>eudicotyledons</taxon>
        <taxon>Gunneridae</taxon>
        <taxon>Pentapetalae</taxon>
        <taxon>rosids</taxon>
        <taxon>fabids</taxon>
        <taxon>Fabales</taxon>
        <taxon>Fabaceae</taxon>
        <taxon>Papilionoideae</taxon>
        <taxon>50 kb inversion clade</taxon>
        <taxon>genistoids sensu lato</taxon>
        <taxon>core genistoids</taxon>
        <taxon>Crotalarieae</taxon>
        <taxon>Crotalaria</taxon>
    </lineage>
</organism>
<proteinExistence type="predicted"/>
<comment type="caution">
    <text evidence="1">The sequence shown here is derived from an EMBL/GenBank/DDBJ whole genome shotgun (WGS) entry which is preliminary data.</text>
</comment>
<keyword evidence="2" id="KW-1185">Reference proteome</keyword>
<dbReference type="PANTHER" id="PTHR33116:SF84">
    <property type="entry name" value="RNA-DIRECTED DNA POLYMERASE"/>
    <property type="match status" value="1"/>
</dbReference>
<evidence type="ECO:0008006" key="3">
    <source>
        <dbReference type="Google" id="ProtNLM"/>
    </source>
</evidence>
<dbReference type="AlphaFoldDB" id="A0AAN9HVZ1"/>
<accession>A0AAN9HVZ1</accession>
<protein>
    <recommendedName>
        <fullName evidence="3">Reverse transcriptase zinc-binding domain-containing protein</fullName>
    </recommendedName>
</protein>
<evidence type="ECO:0000313" key="2">
    <source>
        <dbReference type="Proteomes" id="UP001372338"/>
    </source>
</evidence>
<gene>
    <name evidence="1" type="ORF">RIF29_29506</name>
</gene>
<evidence type="ECO:0000313" key="1">
    <source>
        <dbReference type="EMBL" id="KAK7256072.1"/>
    </source>
</evidence>
<reference evidence="1 2" key="1">
    <citation type="submission" date="2024-01" db="EMBL/GenBank/DDBJ databases">
        <title>The genomes of 5 underutilized Papilionoideae crops provide insights into root nodulation and disease resistanc.</title>
        <authorList>
            <person name="Yuan L."/>
        </authorList>
    </citation>
    <scope>NUCLEOTIDE SEQUENCE [LARGE SCALE GENOMIC DNA]</scope>
    <source>
        <strain evidence="1">ZHUSHIDOU_FW_LH</strain>
        <tissue evidence="1">Leaf</tissue>
    </source>
</reference>
<dbReference type="Proteomes" id="UP001372338">
    <property type="component" value="Unassembled WGS sequence"/>
</dbReference>
<dbReference type="EMBL" id="JAYWIO010000006">
    <property type="protein sequence ID" value="KAK7256072.1"/>
    <property type="molecule type" value="Genomic_DNA"/>
</dbReference>
<dbReference type="PANTHER" id="PTHR33116">
    <property type="entry name" value="REVERSE TRANSCRIPTASE ZINC-BINDING DOMAIN-CONTAINING PROTEIN-RELATED-RELATED"/>
    <property type="match status" value="1"/>
</dbReference>
<name>A0AAN9HVZ1_CROPI</name>